<comment type="subcellular location">
    <subcellularLocation>
        <location evidence="2">Endomembrane system</location>
        <topology evidence="2">Multi-pass membrane protein</topology>
    </subcellularLocation>
</comment>
<evidence type="ECO:0000256" key="10">
    <source>
        <dbReference type="ARBA" id="ARBA00023098"/>
    </source>
</evidence>
<dbReference type="EMBL" id="JABWTA010000001">
    <property type="protein sequence ID" value="NVE94421.1"/>
    <property type="molecule type" value="Genomic_DNA"/>
</dbReference>
<dbReference type="GO" id="GO:0016020">
    <property type="term" value="C:membrane"/>
    <property type="evidence" value="ECO:0007669"/>
    <property type="project" value="InterPro"/>
</dbReference>
<dbReference type="GO" id="GO:0008654">
    <property type="term" value="P:phospholipid biosynthetic process"/>
    <property type="evidence" value="ECO:0007669"/>
    <property type="project" value="UniProtKB-KW"/>
</dbReference>
<dbReference type="InterPro" id="IPR048254">
    <property type="entry name" value="CDP_ALCOHOL_P_TRANSF_CS"/>
</dbReference>
<dbReference type="Pfam" id="PF08009">
    <property type="entry name" value="CDP-OH_P_tran_2"/>
    <property type="match status" value="1"/>
</dbReference>
<dbReference type="InterPro" id="IPR000462">
    <property type="entry name" value="CDP-OH_P_trans"/>
</dbReference>
<evidence type="ECO:0000313" key="20">
    <source>
        <dbReference type="Proteomes" id="UP000546031"/>
    </source>
</evidence>
<dbReference type="InterPro" id="IPR004533">
    <property type="entry name" value="CDP-diaglyc--ser_O-PTrfase"/>
</dbReference>
<feature type="region of interest" description="Disordered" evidence="16">
    <location>
        <begin position="45"/>
        <end position="69"/>
    </location>
</feature>
<name>A0A850HBN5_9SPHN</name>
<evidence type="ECO:0000256" key="7">
    <source>
        <dbReference type="ARBA" id="ARBA00022679"/>
    </source>
</evidence>
<sequence length="320" mass="35211">MSICLLERSRASCWVRRLSQEKRSLQSSARPSCWKARLSEVALVTSTGGPDDQPRLGPKAAEDDLTGKGPRRRGLSLRVMLPNIVTAAALCSGLTGIRFAIAGEWNFAIMAVILAGILDGVDGRIARLLNAQSRFGAEMDSLADSLSFGMAPALILYMWSLQDLPRIGWFASLAFAICCALRLARFNAQIDTDEQPHKSAGFLTGVPAPVGAGLAFLPFYLWKTTDLEVFREPIYVAIWLTVIAFLMISNMATLSWGSIRPRRSVRLELIAFGGLMFAALLLEPWWTLVGICVVYLALMPYALARYGKVKRQRREDAARG</sequence>
<keyword evidence="9 17" id="KW-1133">Transmembrane helix</keyword>
<feature type="transmembrane region" description="Helical" evidence="17">
    <location>
        <begin position="234"/>
        <end position="253"/>
    </location>
</feature>
<keyword evidence="7 15" id="KW-0808">Transferase</keyword>
<dbReference type="GO" id="GO:0003882">
    <property type="term" value="F:CDP-diacylglycerol-serine O-phosphatidyltransferase activity"/>
    <property type="evidence" value="ECO:0007669"/>
    <property type="project" value="UniProtKB-EC"/>
</dbReference>
<comment type="catalytic activity">
    <reaction evidence="1">
        <text>a CDP-1,2-diacyl-sn-glycerol + L-serine = a 1,2-diacyl-sn-glycero-3-phospho-L-serine + CMP + H(+)</text>
        <dbReference type="Rhea" id="RHEA:16913"/>
        <dbReference type="ChEBI" id="CHEBI:15378"/>
        <dbReference type="ChEBI" id="CHEBI:33384"/>
        <dbReference type="ChEBI" id="CHEBI:57262"/>
        <dbReference type="ChEBI" id="CHEBI:58332"/>
        <dbReference type="ChEBI" id="CHEBI:60377"/>
        <dbReference type="EC" id="2.7.8.8"/>
    </reaction>
</comment>
<organism evidence="19 20">
    <name type="scientific">Altererythrobacter lutimaris</name>
    <dbReference type="NCBI Taxonomy" id="2743979"/>
    <lineage>
        <taxon>Bacteria</taxon>
        <taxon>Pseudomonadati</taxon>
        <taxon>Pseudomonadota</taxon>
        <taxon>Alphaproteobacteria</taxon>
        <taxon>Sphingomonadales</taxon>
        <taxon>Erythrobacteraceae</taxon>
        <taxon>Altererythrobacter</taxon>
    </lineage>
</organism>
<evidence type="ECO:0000256" key="5">
    <source>
        <dbReference type="ARBA" id="ARBA00017171"/>
    </source>
</evidence>
<evidence type="ECO:0000256" key="14">
    <source>
        <dbReference type="ARBA" id="ARBA00032361"/>
    </source>
</evidence>
<evidence type="ECO:0000256" key="3">
    <source>
        <dbReference type="ARBA" id="ARBA00010441"/>
    </source>
</evidence>
<evidence type="ECO:0000256" key="2">
    <source>
        <dbReference type="ARBA" id="ARBA00004127"/>
    </source>
</evidence>
<evidence type="ECO:0000259" key="18">
    <source>
        <dbReference type="Pfam" id="PF08009"/>
    </source>
</evidence>
<comment type="caution">
    <text evidence="19">The sequence shown here is derived from an EMBL/GenBank/DDBJ whole genome shotgun (WGS) entry which is preliminary data.</text>
</comment>
<keyword evidence="12" id="KW-0594">Phospholipid biosynthesis</keyword>
<reference evidence="19 20" key="1">
    <citation type="submission" date="2020-06" db="EMBL/GenBank/DDBJ databases">
        <title>Altererythrobacter lutimaris sp. nov., a marine bacterium isolated from a tidal flat.</title>
        <authorList>
            <person name="Kim D."/>
            <person name="Yoo Y."/>
            <person name="Kim J.-J."/>
        </authorList>
    </citation>
    <scope>NUCLEOTIDE SEQUENCE [LARGE SCALE GENOMIC DNA]</scope>
    <source>
        <strain evidence="19 20">JGD-16</strain>
    </source>
</reference>
<keyword evidence="20" id="KW-1185">Reference proteome</keyword>
<dbReference type="PANTHER" id="PTHR14269:SF61">
    <property type="entry name" value="CDP-DIACYLGLYCEROL--SERINE O-PHOSPHATIDYLTRANSFERASE"/>
    <property type="match status" value="1"/>
</dbReference>
<dbReference type="EC" id="2.7.8.8" evidence="4"/>
<comment type="similarity">
    <text evidence="3 15">Belongs to the CDP-alcohol phosphatidyltransferase class-I family.</text>
</comment>
<evidence type="ECO:0000256" key="15">
    <source>
        <dbReference type="RuleBase" id="RU003750"/>
    </source>
</evidence>
<dbReference type="Pfam" id="PF01066">
    <property type="entry name" value="CDP-OH_P_transf"/>
    <property type="match status" value="1"/>
</dbReference>
<evidence type="ECO:0000256" key="8">
    <source>
        <dbReference type="ARBA" id="ARBA00022692"/>
    </source>
</evidence>
<keyword evidence="6" id="KW-0444">Lipid biosynthesis</keyword>
<dbReference type="Proteomes" id="UP000546031">
    <property type="component" value="Unassembled WGS sequence"/>
</dbReference>
<evidence type="ECO:0000256" key="9">
    <source>
        <dbReference type="ARBA" id="ARBA00022989"/>
    </source>
</evidence>
<protein>
    <recommendedName>
        <fullName evidence="5">CDP-diacylglycerol--serine O-phosphatidyltransferase</fullName>
        <ecNumber evidence="4">2.7.8.8</ecNumber>
    </recommendedName>
    <alternativeName>
        <fullName evidence="14">Phosphatidylserine synthase</fullName>
    </alternativeName>
</protein>
<keyword evidence="11 17" id="KW-0472">Membrane</keyword>
<feature type="domain" description="CDP-alcohol phosphatidyltransferase C-terminal" evidence="18">
    <location>
        <begin position="266"/>
        <end position="300"/>
    </location>
</feature>
<evidence type="ECO:0000256" key="1">
    <source>
        <dbReference type="ARBA" id="ARBA00000287"/>
    </source>
</evidence>
<gene>
    <name evidence="19" type="primary">pssA</name>
    <name evidence="19" type="ORF">HUO12_05855</name>
</gene>
<evidence type="ECO:0000256" key="6">
    <source>
        <dbReference type="ARBA" id="ARBA00022516"/>
    </source>
</evidence>
<keyword evidence="13" id="KW-1208">Phospholipid metabolism</keyword>
<dbReference type="PANTHER" id="PTHR14269">
    <property type="entry name" value="CDP-DIACYLGLYCEROL--GLYCEROL-3-PHOSPHATE 3-PHOSPHATIDYLTRANSFERASE-RELATED"/>
    <property type="match status" value="1"/>
</dbReference>
<evidence type="ECO:0000256" key="12">
    <source>
        <dbReference type="ARBA" id="ARBA00023209"/>
    </source>
</evidence>
<evidence type="ECO:0000256" key="16">
    <source>
        <dbReference type="SAM" id="MobiDB-lite"/>
    </source>
</evidence>
<keyword evidence="8 17" id="KW-0812">Transmembrane</keyword>
<dbReference type="NCBIfam" id="TIGR00473">
    <property type="entry name" value="pssA"/>
    <property type="match status" value="1"/>
</dbReference>
<dbReference type="AlphaFoldDB" id="A0A850HBN5"/>
<feature type="transmembrane region" description="Helical" evidence="17">
    <location>
        <begin position="265"/>
        <end position="282"/>
    </location>
</feature>
<evidence type="ECO:0000256" key="11">
    <source>
        <dbReference type="ARBA" id="ARBA00023136"/>
    </source>
</evidence>
<dbReference type="PROSITE" id="PS00379">
    <property type="entry name" value="CDP_ALCOHOL_P_TRANSF"/>
    <property type="match status" value="1"/>
</dbReference>
<feature type="transmembrane region" description="Helical" evidence="17">
    <location>
        <begin position="80"/>
        <end position="101"/>
    </location>
</feature>
<proteinExistence type="inferred from homology"/>
<evidence type="ECO:0000256" key="13">
    <source>
        <dbReference type="ARBA" id="ARBA00023264"/>
    </source>
</evidence>
<dbReference type="InterPro" id="IPR043130">
    <property type="entry name" value="CDP-OH_PTrfase_TM_dom"/>
</dbReference>
<evidence type="ECO:0000256" key="17">
    <source>
        <dbReference type="SAM" id="Phobius"/>
    </source>
</evidence>
<dbReference type="GO" id="GO:0012505">
    <property type="term" value="C:endomembrane system"/>
    <property type="evidence" value="ECO:0007669"/>
    <property type="project" value="UniProtKB-SubCell"/>
</dbReference>
<feature type="transmembrane region" description="Helical" evidence="17">
    <location>
        <begin position="167"/>
        <end position="188"/>
    </location>
</feature>
<dbReference type="InterPro" id="IPR050324">
    <property type="entry name" value="CDP-alcohol_PTase-I"/>
</dbReference>
<feature type="transmembrane region" description="Helical" evidence="17">
    <location>
        <begin position="288"/>
        <end position="304"/>
    </location>
</feature>
<keyword evidence="10" id="KW-0443">Lipid metabolism</keyword>
<dbReference type="InterPro" id="IPR012616">
    <property type="entry name" value="CDP-OH_P_trans_C"/>
</dbReference>
<accession>A0A850HBN5</accession>
<evidence type="ECO:0000256" key="4">
    <source>
        <dbReference type="ARBA" id="ARBA00013174"/>
    </source>
</evidence>
<evidence type="ECO:0000313" key="19">
    <source>
        <dbReference type="EMBL" id="NVE94421.1"/>
    </source>
</evidence>
<feature type="transmembrane region" description="Helical" evidence="17">
    <location>
        <begin position="200"/>
        <end position="222"/>
    </location>
</feature>
<dbReference type="Gene3D" id="1.20.120.1760">
    <property type="match status" value="1"/>
</dbReference>